<reference evidence="18 19" key="1">
    <citation type="submission" date="2019-03" db="EMBL/GenBank/DDBJ databases">
        <title>Draft Genome Sequence of Duganella callidus sp. nov., a Novel Duganella Species Isolated from Cultivated Soil.</title>
        <authorList>
            <person name="Raths R."/>
            <person name="Peta V."/>
            <person name="Bucking H."/>
        </authorList>
    </citation>
    <scope>NUCLEOTIDE SEQUENCE [LARGE SCALE GENOMIC DNA]</scope>
    <source>
        <strain evidence="18 19">DN04</strain>
    </source>
</reference>
<comment type="caution">
    <text evidence="18">The sequence shown here is derived from an EMBL/GenBank/DDBJ whole genome shotgun (WGS) entry which is preliminary data.</text>
</comment>
<dbReference type="FunFam" id="2.40.180.10:FF:000001">
    <property type="entry name" value="Catalase"/>
    <property type="match status" value="1"/>
</dbReference>
<protein>
    <recommendedName>
        <fullName evidence="5 15">Catalase</fullName>
        <ecNumber evidence="5 15">1.11.1.6</ecNumber>
    </recommendedName>
</protein>
<evidence type="ECO:0000259" key="17">
    <source>
        <dbReference type="SMART" id="SM01060"/>
    </source>
</evidence>
<name>A0A4Y9SXA3_9BURK</name>
<evidence type="ECO:0000256" key="5">
    <source>
        <dbReference type="ARBA" id="ARBA00012314"/>
    </source>
</evidence>
<comment type="cofactor">
    <cofactor evidence="1 14">
        <name>heme</name>
        <dbReference type="ChEBI" id="CHEBI:30413"/>
    </cofactor>
</comment>
<feature type="binding site" description="axial binding residue" evidence="14">
    <location>
        <position position="341"/>
    </location>
    <ligand>
        <name>heme</name>
        <dbReference type="ChEBI" id="CHEBI:30413"/>
    </ligand>
    <ligandPart>
        <name>Fe</name>
        <dbReference type="ChEBI" id="CHEBI:18248"/>
    </ligandPart>
</feature>
<comment type="catalytic activity">
    <reaction evidence="12 15">
        <text>2 H2O2 = O2 + 2 H2O</text>
        <dbReference type="Rhea" id="RHEA:20309"/>
        <dbReference type="ChEBI" id="CHEBI:15377"/>
        <dbReference type="ChEBI" id="CHEBI:15379"/>
        <dbReference type="ChEBI" id="CHEBI:16240"/>
        <dbReference type="EC" id="1.11.1.6"/>
    </reaction>
</comment>
<feature type="region of interest" description="Disordered" evidence="16">
    <location>
        <begin position="1"/>
        <end position="25"/>
    </location>
</feature>
<dbReference type="PIRSF" id="PIRSF038928">
    <property type="entry name" value="Catalase_clade1-3"/>
    <property type="match status" value="1"/>
</dbReference>
<evidence type="ECO:0000256" key="6">
    <source>
        <dbReference type="ARBA" id="ARBA00022559"/>
    </source>
</evidence>
<evidence type="ECO:0000256" key="9">
    <source>
        <dbReference type="ARBA" id="ARBA00023002"/>
    </source>
</evidence>
<dbReference type="PROSITE" id="PS51402">
    <property type="entry name" value="CATALASE_3"/>
    <property type="match status" value="1"/>
</dbReference>
<feature type="active site" evidence="13">
    <location>
        <position position="127"/>
    </location>
</feature>
<dbReference type="GO" id="GO:0020037">
    <property type="term" value="F:heme binding"/>
    <property type="evidence" value="ECO:0007669"/>
    <property type="project" value="InterPro"/>
</dbReference>
<keyword evidence="11 15" id="KW-0376">Hydrogen peroxide</keyword>
<evidence type="ECO:0000256" key="12">
    <source>
        <dbReference type="ARBA" id="ARBA00049254"/>
    </source>
</evidence>
<dbReference type="SMART" id="SM01060">
    <property type="entry name" value="Catalase"/>
    <property type="match status" value="1"/>
</dbReference>
<proteinExistence type="inferred from homology"/>
<evidence type="ECO:0000256" key="15">
    <source>
        <dbReference type="RuleBase" id="RU000498"/>
    </source>
</evidence>
<dbReference type="InterPro" id="IPR020835">
    <property type="entry name" value="Catalase_sf"/>
</dbReference>
<dbReference type="InterPro" id="IPR024708">
    <property type="entry name" value="Catalase_AS"/>
</dbReference>
<dbReference type="Pfam" id="PF06628">
    <property type="entry name" value="Catalase-rel"/>
    <property type="match status" value="1"/>
</dbReference>
<feature type="compositionally biased region" description="Polar residues" evidence="16">
    <location>
        <begin position="1"/>
        <end position="22"/>
    </location>
</feature>
<dbReference type="InterPro" id="IPR024711">
    <property type="entry name" value="Catalase_clade1/3"/>
</dbReference>
<evidence type="ECO:0000256" key="7">
    <source>
        <dbReference type="ARBA" id="ARBA00022617"/>
    </source>
</evidence>
<keyword evidence="8 14" id="KW-0479">Metal-binding</keyword>
<dbReference type="SUPFAM" id="SSF56634">
    <property type="entry name" value="Heme-dependent catalase-like"/>
    <property type="match status" value="1"/>
</dbReference>
<evidence type="ECO:0000313" key="18">
    <source>
        <dbReference type="EMBL" id="TFW31080.1"/>
    </source>
</evidence>
<dbReference type="PRINTS" id="PR00067">
    <property type="entry name" value="CATALASE"/>
</dbReference>
<dbReference type="RefSeq" id="WP_135199753.1">
    <property type="nucleotide sequence ID" value="NZ_SPVG01000013.1"/>
</dbReference>
<dbReference type="GO" id="GO:0042542">
    <property type="term" value="P:response to hydrogen peroxide"/>
    <property type="evidence" value="ECO:0007669"/>
    <property type="project" value="TreeGrafter"/>
</dbReference>
<comment type="similarity">
    <text evidence="3 15">Belongs to the catalase family.</text>
</comment>
<dbReference type="EMBL" id="SPVG01000013">
    <property type="protein sequence ID" value="TFW31080.1"/>
    <property type="molecule type" value="Genomic_DNA"/>
</dbReference>
<dbReference type="EC" id="1.11.1.6" evidence="5 15"/>
<accession>A0A4Y9SXA3</accession>
<evidence type="ECO:0000256" key="10">
    <source>
        <dbReference type="ARBA" id="ARBA00023004"/>
    </source>
</evidence>
<comment type="subunit">
    <text evidence="4">Homodimer.</text>
</comment>
<keyword evidence="6 15" id="KW-0575">Peroxidase</keyword>
<dbReference type="PROSITE" id="PS00438">
    <property type="entry name" value="CATALASE_2"/>
    <property type="match status" value="1"/>
</dbReference>
<dbReference type="GO" id="GO:0042744">
    <property type="term" value="P:hydrogen peroxide catabolic process"/>
    <property type="evidence" value="ECO:0007669"/>
    <property type="project" value="UniProtKB-KW"/>
</dbReference>
<dbReference type="InterPro" id="IPR040333">
    <property type="entry name" value="Catalase_3"/>
</dbReference>
<dbReference type="AlphaFoldDB" id="A0A4Y9SXA3"/>
<gene>
    <name evidence="18" type="ORF">E4L98_01285</name>
</gene>
<evidence type="ECO:0000256" key="8">
    <source>
        <dbReference type="ARBA" id="ARBA00022723"/>
    </source>
</evidence>
<evidence type="ECO:0000256" key="4">
    <source>
        <dbReference type="ARBA" id="ARBA00011738"/>
    </source>
</evidence>
<feature type="region of interest" description="Disordered" evidence="16">
    <location>
        <begin position="395"/>
        <end position="415"/>
    </location>
</feature>
<feature type="domain" description="Catalase core" evidence="17">
    <location>
        <begin position="7"/>
        <end position="394"/>
    </location>
</feature>
<keyword evidence="9 15" id="KW-0560">Oxidoreductase</keyword>
<evidence type="ECO:0000313" key="19">
    <source>
        <dbReference type="Proteomes" id="UP000297729"/>
    </source>
</evidence>
<evidence type="ECO:0000256" key="14">
    <source>
        <dbReference type="PIRSR" id="PIRSR038928-2"/>
    </source>
</evidence>
<keyword evidence="10 14" id="KW-0408">Iron</keyword>
<dbReference type="OrthoDB" id="9761719at2"/>
<dbReference type="InterPro" id="IPR010582">
    <property type="entry name" value="Catalase_immune_responsive"/>
</dbReference>
<dbReference type="PANTHER" id="PTHR11465:SF61">
    <property type="entry name" value="CATALASE"/>
    <property type="match status" value="1"/>
</dbReference>
<organism evidence="18 19">
    <name type="scientific">Duganella callida</name>
    <dbReference type="NCBI Taxonomy" id="2561932"/>
    <lineage>
        <taxon>Bacteria</taxon>
        <taxon>Pseudomonadati</taxon>
        <taxon>Pseudomonadota</taxon>
        <taxon>Betaproteobacteria</taxon>
        <taxon>Burkholderiales</taxon>
        <taxon>Oxalobacteraceae</taxon>
        <taxon>Telluria group</taxon>
        <taxon>Duganella</taxon>
    </lineage>
</organism>
<dbReference type="PROSITE" id="PS00437">
    <property type="entry name" value="CATALASE_1"/>
    <property type="match status" value="1"/>
</dbReference>
<keyword evidence="19" id="KW-1185">Reference proteome</keyword>
<sequence length="487" mass="53817">MSQPPITTASGIPVADNQNSMTAGPRGPVLLQDFHLIEKLQHFNRERIPERVVHAKGSGAYGTFTVTNDITQYTKARLFAEVGKQTETFLRFSTVGGEKGSADTERDPRGFAVRFYTEEGNWDLVGNNTPVFFIKDGIKFPDFIHTQKRDPQTNLKSPTAMFDFWSRTPESLHQVTTLFSSRGTPDGYRHMHGFGSHTYSLINAAGERVYVKWHFLTQQGIRNLSAAEATRIAGSDPDYAQRDLFNAIAKGDFPRWDVKLQVATEADLAAWEARTGWNPFDLTKVWPHKDFPLIPVGVLELNRNPLNYHAEVEQAALSPANVVPGMGYSPDKMLQSRLFAYHDAQLYRVGTNHQHLPVNAPRCPFHNQQRDGAMAIANGGAAVNYDPVQAAGSNPQGMGHGEPALPQSGAAGRYDARGKEDDYTQAGDLFRLMPKDEQQNLFDNLAGPLSQVSAEIIERQLGHFDLADRAYGAGVRAALKARGVNVG</sequence>
<dbReference type="CDD" id="cd08156">
    <property type="entry name" value="catalase_clade_3"/>
    <property type="match status" value="1"/>
</dbReference>
<evidence type="ECO:0000256" key="13">
    <source>
        <dbReference type="PIRSR" id="PIRSR038928-1"/>
    </source>
</evidence>
<evidence type="ECO:0000256" key="3">
    <source>
        <dbReference type="ARBA" id="ARBA00005329"/>
    </source>
</evidence>
<dbReference type="Gene3D" id="2.40.180.10">
    <property type="entry name" value="Catalase core domain"/>
    <property type="match status" value="1"/>
</dbReference>
<dbReference type="GO" id="GO:0005737">
    <property type="term" value="C:cytoplasm"/>
    <property type="evidence" value="ECO:0007669"/>
    <property type="project" value="TreeGrafter"/>
</dbReference>
<comment type="function">
    <text evidence="2">Decomposes hydrogen peroxide into water and oxygen; serves to protect cells from the toxic effects of hydrogen peroxide.</text>
</comment>
<dbReference type="GO" id="GO:0004096">
    <property type="term" value="F:catalase activity"/>
    <property type="evidence" value="ECO:0007669"/>
    <property type="project" value="UniProtKB-EC"/>
</dbReference>
<dbReference type="Pfam" id="PF00199">
    <property type="entry name" value="Catalase"/>
    <property type="match status" value="1"/>
</dbReference>
<keyword evidence="7 14" id="KW-0349">Heme</keyword>
<dbReference type="GO" id="GO:0046872">
    <property type="term" value="F:metal ion binding"/>
    <property type="evidence" value="ECO:0007669"/>
    <property type="project" value="UniProtKB-KW"/>
</dbReference>
<feature type="active site" evidence="13">
    <location>
        <position position="54"/>
    </location>
</feature>
<evidence type="ECO:0000256" key="11">
    <source>
        <dbReference type="ARBA" id="ARBA00023324"/>
    </source>
</evidence>
<dbReference type="InterPro" id="IPR002226">
    <property type="entry name" value="Catalase_haem_BS"/>
</dbReference>
<evidence type="ECO:0000256" key="16">
    <source>
        <dbReference type="SAM" id="MobiDB-lite"/>
    </source>
</evidence>
<dbReference type="PANTHER" id="PTHR11465">
    <property type="entry name" value="CATALASE"/>
    <property type="match status" value="1"/>
</dbReference>
<evidence type="ECO:0000256" key="1">
    <source>
        <dbReference type="ARBA" id="ARBA00001971"/>
    </source>
</evidence>
<evidence type="ECO:0000256" key="2">
    <source>
        <dbReference type="ARBA" id="ARBA00002974"/>
    </source>
</evidence>
<dbReference type="InterPro" id="IPR011614">
    <property type="entry name" value="Catalase_core"/>
</dbReference>
<dbReference type="InterPro" id="IPR018028">
    <property type="entry name" value="Catalase"/>
</dbReference>
<dbReference type="Proteomes" id="UP000297729">
    <property type="component" value="Unassembled WGS sequence"/>
</dbReference>